<dbReference type="Proteomes" id="UP000051888">
    <property type="component" value="Unassembled WGS sequence"/>
</dbReference>
<sequence>MYENLILYEESTLAHSLYYLLAEKKISLDDDVSNIDMNRVNHEKIVQKNVLDIYKIGIYSLKMDQKTFIIIYNR</sequence>
<dbReference type="PATRIC" id="fig|157838.3.peg.4048"/>
<reference evidence="1 2" key="1">
    <citation type="submission" date="2015-09" db="EMBL/GenBank/DDBJ databases">
        <title>Genome sequencing project for genomic taxonomy and phylogenomics of Bacillus-like bacteria.</title>
        <authorList>
            <person name="Liu B."/>
            <person name="Wang J."/>
            <person name="Zhu Y."/>
            <person name="Liu G."/>
            <person name="Chen Q."/>
            <person name="Chen Z."/>
            <person name="Lan J."/>
            <person name="Che J."/>
            <person name="Ge C."/>
            <person name="Shi H."/>
            <person name="Pan Z."/>
            <person name="Liu X."/>
        </authorList>
    </citation>
    <scope>NUCLEOTIDE SEQUENCE [LARGE SCALE GENOMIC DNA]</scope>
    <source>
        <strain evidence="1 2">LMG 18435</strain>
    </source>
</reference>
<evidence type="ECO:0000313" key="1">
    <source>
        <dbReference type="EMBL" id="KQL55261.1"/>
    </source>
</evidence>
<dbReference type="EMBL" id="LJJC01000004">
    <property type="protein sequence ID" value="KQL55261.1"/>
    <property type="molecule type" value="Genomic_DNA"/>
</dbReference>
<proteinExistence type="predicted"/>
<gene>
    <name evidence="1" type="ORF">AN964_18250</name>
</gene>
<evidence type="ECO:0000313" key="2">
    <source>
        <dbReference type="Proteomes" id="UP000051888"/>
    </source>
</evidence>
<comment type="caution">
    <text evidence="1">The sequence shown here is derived from an EMBL/GenBank/DDBJ whole genome shotgun (WGS) entry which is preliminary data.</text>
</comment>
<dbReference type="AlphaFoldDB" id="A0A0Q3X097"/>
<dbReference type="RefSeq" id="WP_055741060.1">
    <property type="nucleotide sequence ID" value="NZ_JAAIWL010000005.1"/>
</dbReference>
<keyword evidence="2" id="KW-1185">Reference proteome</keyword>
<protein>
    <submittedName>
        <fullName evidence="1">Uncharacterized protein</fullName>
    </submittedName>
</protein>
<organism evidence="1 2">
    <name type="scientific">Heyndrickxia shackletonii</name>
    <dbReference type="NCBI Taxonomy" id="157838"/>
    <lineage>
        <taxon>Bacteria</taxon>
        <taxon>Bacillati</taxon>
        <taxon>Bacillota</taxon>
        <taxon>Bacilli</taxon>
        <taxon>Bacillales</taxon>
        <taxon>Bacillaceae</taxon>
        <taxon>Heyndrickxia</taxon>
    </lineage>
</organism>
<name>A0A0Q3X097_9BACI</name>
<accession>A0A0Q3X097</accession>